<dbReference type="Proteomes" id="UP001141950">
    <property type="component" value="Unassembled WGS sequence"/>
</dbReference>
<dbReference type="RefSeq" id="WP_257452264.1">
    <property type="nucleotide sequence ID" value="NZ_JANIPJ010000030.1"/>
</dbReference>
<organism evidence="1 2">
    <name type="scientific">Paenibacillus soyae</name>
    <dbReference type="NCBI Taxonomy" id="2969249"/>
    <lineage>
        <taxon>Bacteria</taxon>
        <taxon>Bacillati</taxon>
        <taxon>Bacillota</taxon>
        <taxon>Bacilli</taxon>
        <taxon>Bacillales</taxon>
        <taxon>Paenibacillaceae</taxon>
        <taxon>Paenibacillus</taxon>
    </lineage>
</organism>
<dbReference type="AlphaFoldDB" id="A0A9X2MWI4"/>
<name>A0A9X2MWI4_9BACL</name>
<dbReference type="EMBL" id="JANIPJ010000030">
    <property type="protein sequence ID" value="MCR2807632.1"/>
    <property type="molecule type" value="Genomic_DNA"/>
</dbReference>
<sequence length="349" mass="38809">MHVETMEETGGKTKAGHQVRLTSAEVSNLWTQYMSDSASACFTRHFLEHAKDQEVRAILEFALALSRTHMAKSRQFLAQEGYPSPVGFSEDADIINLNAPALFSDMFLLEYFYVMTIIGLTGYAGAISTSIRSDQRSYFAACNMEAMTLFNRIVDLMLEKGVATRPPNLNVPDQVEMASGSGYMKGWFGNRRALNAVEISSLFYNMEKLEVKVVVEMAFGQVAQSKDVRKILLEGAKICREQFKLIGLILAEDNLPSPRSWESELSSSTISPFSDKLMLYHVVMLVSASASYYGAGLSVSQRKDLAALYAKLITEIGFYAEDGSRLLMKNGWFEQAPGADDRKALAKQK</sequence>
<accession>A0A9X2MWI4</accession>
<reference evidence="1" key="1">
    <citation type="submission" date="2022-08" db="EMBL/GenBank/DDBJ databases">
        <title>The genomic sequence of strain Paenibacillus sp. SCIV0701.</title>
        <authorList>
            <person name="Zhao H."/>
        </authorList>
    </citation>
    <scope>NUCLEOTIDE SEQUENCE</scope>
    <source>
        <strain evidence="1">SCIV0701</strain>
    </source>
</reference>
<keyword evidence="2" id="KW-1185">Reference proteome</keyword>
<evidence type="ECO:0000313" key="2">
    <source>
        <dbReference type="Proteomes" id="UP001141950"/>
    </source>
</evidence>
<dbReference type="InterPro" id="IPR012347">
    <property type="entry name" value="Ferritin-like"/>
</dbReference>
<gene>
    <name evidence="1" type="ORF">NQZ67_27455</name>
</gene>
<dbReference type="InterPro" id="IPR021617">
    <property type="entry name" value="DUF3231"/>
</dbReference>
<protein>
    <submittedName>
        <fullName evidence="1">DUF3231 family protein</fullName>
    </submittedName>
</protein>
<evidence type="ECO:0000313" key="1">
    <source>
        <dbReference type="EMBL" id="MCR2807632.1"/>
    </source>
</evidence>
<dbReference type="Pfam" id="PF11553">
    <property type="entry name" value="DUF3231"/>
    <property type="match status" value="2"/>
</dbReference>
<comment type="caution">
    <text evidence="1">The sequence shown here is derived from an EMBL/GenBank/DDBJ whole genome shotgun (WGS) entry which is preliminary data.</text>
</comment>
<proteinExistence type="predicted"/>
<dbReference type="Gene3D" id="1.20.1260.10">
    <property type="match status" value="2"/>
</dbReference>